<dbReference type="GeneID" id="54415938"/>
<feature type="transmembrane region" description="Helical" evidence="2">
    <location>
        <begin position="248"/>
        <end position="269"/>
    </location>
</feature>
<keyword evidence="2" id="KW-1133">Transmembrane helix</keyword>
<organism evidence="3">
    <name type="scientific">Eremomyces bilateralis CBS 781.70</name>
    <dbReference type="NCBI Taxonomy" id="1392243"/>
    <lineage>
        <taxon>Eukaryota</taxon>
        <taxon>Fungi</taxon>
        <taxon>Dikarya</taxon>
        <taxon>Ascomycota</taxon>
        <taxon>Pezizomycotina</taxon>
        <taxon>Dothideomycetes</taxon>
        <taxon>Dothideomycetes incertae sedis</taxon>
        <taxon>Eremomycetales</taxon>
        <taxon>Eremomycetaceae</taxon>
        <taxon>Eremomyces</taxon>
    </lineage>
</organism>
<dbReference type="RefSeq" id="XP_033534309.1">
    <property type="nucleotide sequence ID" value="XM_033675368.1"/>
</dbReference>
<proteinExistence type="predicted"/>
<sequence>MTAIKRKAVPSATRANIGAFIVRRAQRRLTSTPASQSPPEEISVTSVPLAASRVSMLAAQAQTDGPPPSTPLNRCACVRCQRPFRRSSQGVSSLPTSGDKQLYEDLERRVLEAKMEMAAMIKESPMLADGNGAFVGGPEDVLLNSLDGCLRRVRRLRNPRQPQQRTPSNTFALPIINPIPVTTIPAGDQSTPAAEAAPESNLDTELPSIQSRLGPSHRLMEPSAASSWETPDAHGPAARGQKHDLDGIFGGFAAGACVGVLLVAVLIVLRCMPLPIPEYQI</sequence>
<keyword evidence="4" id="KW-1185">Reference proteome</keyword>
<reference evidence="3 5" key="1">
    <citation type="submission" date="2020-01" db="EMBL/GenBank/DDBJ databases">
        <authorList>
            <consortium name="DOE Joint Genome Institute"/>
            <person name="Haridas S."/>
            <person name="Albert R."/>
            <person name="Binder M."/>
            <person name="Bloem J."/>
            <person name="Labutti K."/>
            <person name="Salamov A."/>
            <person name="Andreopoulos B."/>
            <person name="Baker S.E."/>
            <person name="Barry K."/>
            <person name="Bills G."/>
            <person name="Bluhm B.H."/>
            <person name="Cannon C."/>
            <person name="Castanera R."/>
            <person name="Culley D.E."/>
            <person name="Daum C."/>
            <person name="Ezra D."/>
            <person name="Gonzalez J.B."/>
            <person name="Henrissat B."/>
            <person name="Kuo A."/>
            <person name="Liang C."/>
            <person name="Lipzen A."/>
            <person name="Lutzoni F."/>
            <person name="Magnuson J."/>
            <person name="Mondo S."/>
            <person name="Nolan M."/>
            <person name="Ohm R."/>
            <person name="Pangilinan J."/>
            <person name="Park H.-J."/>
            <person name="Ramirez L."/>
            <person name="Alfaro M."/>
            <person name="Sun H."/>
            <person name="Tritt A."/>
            <person name="Yoshinaga Y."/>
            <person name="Zwiers L.-H."/>
            <person name="Turgeon B.G."/>
            <person name="Goodwin S.B."/>
            <person name="Spatafora J.W."/>
            <person name="Crous P.W."/>
            <person name="Grigoriev I.V."/>
        </authorList>
    </citation>
    <scope>NUCLEOTIDE SEQUENCE</scope>
    <source>
        <strain evidence="3 5">CBS 781.70</strain>
    </source>
</reference>
<evidence type="ECO:0000256" key="1">
    <source>
        <dbReference type="SAM" id="MobiDB-lite"/>
    </source>
</evidence>
<dbReference type="Proteomes" id="UP000504638">
    <property type="component" value="Unplaced"/>
</dbReference>
<protein>
    <submittedName>
        <fullName evidence="3 5">Uncharacterized protein</fullName>
    </submittedName>
</protein>
<dbReference type="EMBL" id="ML975157">
    <property type="protein sequence ID" value="KAF1812678.1"/>
    <property type="molecule type" value="Genomic_DNA"/>
</dbReference>
<keyword evidence="2" id="KW-0472">Membrane</keyword>
<keyword evidence="2" id="KW-0812">Transmembrane</keyword>
<dbReference type="AlphaFoldDB" id="A0A6G1G3T7"/>
<evidence type="ECO:0000313" key="4">
    <source>
        <dbReference type="Proteomes" id="UP000504638"/>
    </source>
</evidence>
<feature type="compositionally biased region" description="Polar residues" evidence="1">
    <location>
        <begin position="201"/>
        <end position="213"/>
    </location>
</feature>
<reference evidence="5" key="2">
    <citation type="submission" date="2020-04" db="EMBL/GenBank/DDBJ databases">
        <authorList>
            <consortium name="NCBI Genome Project"/>
        </authorList>
    </citation>
    <scope>NUCLEOTIDE SEQUENCE</scope>
    <source>
        <strain evidence="5">CBS 781.70</strain>
    </source>
</reference>
<evidence type="ECO:0000256" key="2">
    <source>
        <dbReference type="SAM" id="Phobius"/>
    </source>
</evidence>
<reference evidence="5" key="3">
    <citation type="submission" date="2025-04" db="UniProtKB">
        <authorList>
            <consortium name="RefSeq"/>
        </authorList>
    </citation>
    <scope>IDENTIFICATION</scope>
    <source>
        <strain evidence="5">CBS 781.70</strain>
    </source>
</reference>
<gene>
    <name evidence="3 5" type="ORF">P152DRAFT_346069</name>
</gene>
<accession>A0A6G1G3T7</accession>
<evidence type="ECO:0000313" key="5">
    <source>
        <dbReference type="RefSeq" id="XP_033534309.1"/>
    </source>
</evidence>
<evidence type="ECO:0000313" key="3">
    <source>
        <dbReference type="EMBL" id="KAF1812678.1"/>
    </source>
</evidence>
<name>A0A6G1G3T7_9PEZI</name>
<feature type="region of interest" description="Disordered" evidence="1">
    <location>
        <begin position="182"/>
        <end position="240"/>
    </location>
</feature>